<accession>A0AAD7B7L7</accession>
<dbReference type="AlphaFoldDB" id="A0AAD7B7L7"/>
<dbReference type="SUPFAM" id="SSF48371">
    <property type="entry name" value="ARM repeat"/>
    <property type="match status" value="1"/>
</dbReference>
<organism evidence="1 2">
    <name type="scientific">Roridomyces roridus</name>
    <dbReference type="NCBI Taxonomy" id="1738132"/>
    <lineage>
        <taxon>Eukaryota</taxon>
        <taxon>Fungi</taxon>
        <taxon>Dikarya</taxon>
        <taxon>Basidiomycota</taxon>
        <taxon>Agaricomycotina</taxon>
        <taxon>Agaricomycetes</taxon>
        <taxon>Agaricomycetidae</taxon>
        <taxon>Agaricales</taxon>
        <taxon>Marasmiineae</taxon>
        <taxon>Mycenaceae</taxon>
        <taxon>Roridomyces</taxon>
    </lineage>
</organism>
<keyword evidence="2" id="KW-1185">Reference proteome</keyword>
<dbReference type="EMBL" id="JARKIF010000029">
    <property type="protein sequence ID" value="KAJ7613066.1"/>
    <property type="molecule type" value="Genomic_DNA"/>
</dbReference>
<protein>
    <submittedName>
        <fullName evidence="1">Uncharacterized protein</fullName>
    </submittedName>
</protein>
<evidence type="ECO:0000313" key="1">
    <source>
        <dbReference type="EMBL" id="KAJ7613066.1"/>
    </source>
</evidence>
<dbReference type="Proteomes" id="UP001221142">
    <property type="component" value="Unassembled WGS sequence"/>
</dbReference>
<feature type="non-terminal residue" evidence="1">
    <location>
        <position position="172"/>
    </location>
</feature>
<comment type="caution">
    <text evidence="1">The sequence shown here is derived from an EMBL/GenBank/DDBJ whole genome shotgun (WGS) entry which is preliminary data.</text>
</comment>
<name>A0AAD7B7L7_9AGAR</name>
<evidence type="ECO:0000313" key="2">
    <source>
        <dbReference type="Proteomes" id="UP001221142"/>
    </source>
</evidence>
<dbReference type="InterPro" id="IPR016024">
    <property type="entry name" value="ARM-type_fold"/>
</dbReference>
<gene>
    <name evidence="1" type="ORF">FB45DRAFT_1065180</name>
</gene>
<reference evidence="1" key="1">
    <citation type="submission" date="2023-03" db="EMBL/GenBank/DDBJ databases">
        <title>Massive genome expansion in bonnet fungi (Mycena s.s.) driven by repeated elements and novel gene families across ecological guilds.</title>
        <authorList>
            <consortium name="Lawrence Berkeley National Laboratory"/>
            <person name="Harder C.B."/>
            <person name="Miyauchi S."/>
            <person name="Viragh M."/>
            <person name="Kuo A."/>
            <person name="Thoen E."/>
            <person name="Andreopoulos B."/>
            <person name="Lu D."/>
            <person name="Skrede I."/>
            <person name="Drula E."/>
            <person name="Henrissat B."/>
            <person name="Morin E."/>
            <person name="Kohler A."/>
            <person name="Barry K."/>
            <person name="LaButti K."/>
            <person name="Morin E."/>
            <person name="Salamov A."/>
            <person name="Lipzen A."/>
            <person name="Mereny Z."/>
            <person name="Hegedus B."/>
            <person name="Baldrian P."/>
            <person name="Stursova M."/>
            <person name="Weitz H."/>
            <person name="Taylor A."/>
            <person name="Grigoriev I.V."/>
            <person name="Nagy L.G."/>
            <person name="Martin F."/>
            <person name="Kauserud H."/>
        </authorList>
    </citation>
    <scope>NUCLEOTIDE SEQUENCE</scope>
    <source>
        <strain evidence="1">9284</strain>
    </source>
</reference>
<sequence>MTKPLLQFMYHRQALEYIAVNEDTALTEAILDICSSYLECKYVASKTKVRVLSHLSSRAHFDMDAQMIVDSSVFFEIPQLLESPQAHIRRESSELMATLARKSVVAPEDSLNRIAEKLGLLLRDDNTAVVGSAVHALVRIVVWQEYDDAAMEDINDRTALSLRPSYHLNLGS</sequence>
<proteinExistence type="predicted"/>